<dbReference type="GO" id="GO:0009002">
    <property type="term" value="F:serine-type D-Ala-D-Ala carboxypeptidase activity"/>
    <property type="evidence" value="ECO:0007669"/>
    <property type="project" value="InterPro"/>
</dbReference>
<comment type="similarity">
    <text evidence="1 9">Belongs to the peptidase S11 family.</text>
</comment>
<feature type="transmembrane region" description="Helical" evidence="11">
    <location>
        <begin position="12"/>
        <end position="39"/>
    </location>
</feature>
<keyword evidence="2" id="KW-0732">Signal</keyword>
<dbReference type="GO" id="GO:0009252">
    <property type="term" value="P:peptidoglycan biosynthetic process"/>
    <property type="evidence" value="ECO:0007669"/>
    <property type="project" value="UniProtKB-KW"/>
</dbReference>
<evidence type="ECO:0000256" key="6">
    <source>
        <dbReference type="ARBA" id="ARBA00023316"/>
    </source>
</evidence>
<evidence type="ECO:0000256" key="4">
    <source>
        <dbReference type="ARBA" id="ARBA00022960"/>
    </source>
</evidence>
<evidence type="ECO:0000313" key="14">
    <source>
        <dbReference type="Proteomes" id="UP000248806"/>
    </source>
</evidence>
<gene>
    <name evidence="13" type="ORF">EI42_05770</name>
</gene>
<keyword evidence="11" id="KW-1133">Transmembrane helix</keyword>
<dbReference type="PRINTS" id="PR00725">
    <property type="entry name" value="DADACBPTASE1"/>
</dbReference>
<evidence type="ECO:0000256" key="11">
    <source>
        <dbReference type="SAM" id="Phobius"/>
    </source>
</evidence>
<evidence type="ECO:0000256" key="8">
    <source>
        <dbReference type="PIRSR" id="PIRSR618044-2"/>
    </source>
</evidence>
<evidence type="ECO:0000256" key="1">
    <source>
        <dbReference type="ARBA" id="ARBA00007164"/>
    </source>
</evidence>
<evidence type="ECO:0000256" key="9">
    <source>
        <dbReference type="RuleBase" id="RU004016"/>
    </source>
</evidence>
<evidence type="ECO:0000256" key="7">
    <source>
        <dbReference type="PIRSR" id="PIRSR618044-1"/>
    </source>
</evidence>
<keyword evidence="11" id="KW-0472">Membrane</keyword>
<proteinExistence type="inferred from homology"/>
<dbReference type="Gene3D" id="3.40.710.10">
    <property type="entry name" value="DD-peptidase/beta-lactamase superfamily"/>
    <property type="match status" value="1"/>
</dbReference>
<dbReference type="SUPFAM" id="SSF56601">
    <property type="entry name" value="beta-lactamase/transpeptidase-like"/>
    <property type="match status" value="1"/>
</dbReference>
<dbReference type="Proteomes" id="UP000248806">
    <property type="component" value="Unassembled WGS sequence"/>
</dbReference>
<keyword evidence="14" id="KW-1185">Reference proteome</keyword>
<dbReference type="EMBL" id="QKUF01000038">
    <property type="protein sequence ID" value="PZW21008.1"/>
    <property type="molecule type" value="Genomic_DNA"/>
</dbReference>
<evidence type="ECO:0000256" key="3">
    <source>
        <dbReference type="ARBA" id="ARBA00022801"/>
    </source>
</evidence>
<dbReference type="PANTHER" id="PTHR21581:SF33">
    <property type="entry name" value="D-ALANYL-D-ALANINE CARBOXYPEPTIDASE DACB"/>
    <property type="match status" value="1"/>
</dbReference>
<keyword evidence="13" id="KW-0645">Protease</keyword>
<feature type="active site" description="Proton acceptor" evidence="7">
    <location>
        <position position="106"/>
    </location>
</feature>
<sequence>MLRPMKRKQNRLYTTLVITLIVCCALLVALIGYTVYLFLPSSQMEAQTPLPITPTSSSPPKPVLTVKTAPPKQDDTVSTYLVDMDTGNVLENHNGTKPMPMASTTKIMTALIALQTGDLNQLIPVHQDAYDHVIEMGSSSAQLQVGDTLTLKDMLYGLMLPSGGDAAIAIADALTDGHPQIFVERMNQFARRLHMFHTNYENVDGLTTSRTHYSSGADIITLTEYAMKNPVFREIVQTPKYTVPATEHNHAYAWVNTNKLLTSYTGMTGVKTGHTDVAGWCLVFSAKRNGHTLMGVILNSPTEEGRDASVRELLDWAFSQPSLPPSQAA</sequence>
<accession>A0A326U5D5</accession>
<keyword evidence="13" id="KW-0121">Carboxypeptidase</keyword>
<reference evidence="13 14" key="1">
    <citation type="submission" date="2018-06" db="EMBL/GenBank/DDBJ databases">
        <title>Genomic Encyclopedia of Archaeal and Bacterial Type Strains, Phase II (KMG-II): from individual species to whole genera.</title>
        <authorList>
            <person name="Goeker M."/>
        </authorList>
    </citation>
    <scope>NUCLEOTIDE SEQUENCE [LARGE SCALE GENOMIC DNA]</scope>
    <source>
        <strain evidence="13 14">ATCC BAA-1881</strain>
    </source>
</reference>
<feature type="active site" evidence="7">
    <location>
        <position position="162"/>
    </location>
</feature>
<evidence type="ECO:0000259" key="12">
    <source>
        <dbReference type="Pfam" id="PF00768"/>
    </source>
</evidence>
<dbReference type="AlphaFoldDB" id="A0A326U5D5"/>
<dbReference type="PANTHER" id="PTHR21581">
    <property type="entry name" value="D-ALANYL-D-ALANINE CARBOXYPEPTIDASE"/>
    <property type="match status" value="1"/>
</dbReference>
<evidence type="ECO:0000256" key="5">
    <source>
        <dbReference type="ARBA" id="ARBA00022984"/>
    </source>
</evidence>
<feature type="domain" description="Peptidase S11 D-alanyl-D-alanine carboxypeptidase A N-terminal" evidence="12">
    <location>
        <begin position="71"/>
        <end position="301"/>
    </location>
</feature>
<comment type="caution">
    <text evidence="13">The sequence shown here is derived from an EMBL/GenBank/DDBJ whole genome shotgun (WGS) entry which is preliminary data.</text>
</comment>
<dbReference type="InterPro" id="IPR012338">
    <property type="entry name" value="Beta-lactam/transpept-like"/>
</dbReference>
<protein>
    <submittedName>
        <fullName evidence="13">D-alanyl-D-alanine carboxypeptidase (Penicillin-binding protein 5/6)</fullName>
    </submittedName>
</protein>
<evidence type="ECO:0000256" key="10">
    <source>
        <dbReference type="SAM" id="MobiDB-lite"/>
    </source>
</evidence>
<organism evidence="13 14">
    <name type="scientific">Thermosporothrix hazakensis</name>
    <dbReference type="NCBI Taxonomy" id="644383"/>
    <lineage>
        <taxon>Bacteria</taxon>
        <taxon>Bacillati</taxon>
        <taxon>Chloroflexota</taxon>
        <taxon>Ktedonobacteria</taxon>
        <taxon>Ktedonobacterales</taxon>
        <taxon>Thermosporotrichaceae</taxon>
        <taxon>Thermosporothrix</taxon>
    </lineage>
</organism>
<keyword evidence="3" id="KW-0378">Hydrolase</keyword>
<evidence type="ECO:0000313" key="13">
    <source>
        <dbReference type="EMBL" id="PZW21008.1"/>
    </source>
</evidence>
<dbReference type="Pfam" id="PF00768">
    <property type="entry name" value="Peptidase_S11"/>
    <property type="match status" value="1"/>
</dbReference>
<name>A0A326U5D5_THEHA</name>
<dbReference type="InterPro" id="IPR001967">
    <property type="entry name" value="Peptidase_S11_N"/>
</dbReference>
<evidence type="ECO:0000256" key="2">
    <source>
        <dbReference type="ARBA" id="ARBA00022729"/>
    </source>
</evidence>
<feature type="active site" description="Acyl-ester intermediate" evidence="7">
    <location>
        <position position="103"/>
    </location>
</feature>
<dbReference type="InterPro" id="IPR018044">
    <property type="entry name" value="Peptidase_S11"/>
</dbReference>
<keyword evidence="6" id="KW-0961">Cell wall biogenesis/degradation</keyword>
<dbReference type="GO" id="GO:0008360">
    <property type="term" value="P:regulation of cell shape"/>
    <property type="evidence" value="ECO:0007669"/>
    <property type="project" value="UniProtKB-KW"/>
</dbReference>
<keyword evidence="5" id="KW-0573">Peptidoglycan synthesis</keyword>
<keyword evidence="11" id="KW-0812">Transmembrane</keyword>
<dbReference type="GO" id="GO:0006508">
    <property type="term" value="P:proteolysis"/>
    <property type="evidence" value="ECO:0007669"/>
    <property type="project" value="InterPro"/>
</dbReference>
<feature type="region of interest" description="Disordered" evidence="10">
    <location>
        <begin position="50"/>
        <end position="70"/>
    </location>
</feature>
<dbReference type="GO" id="GO:0071555">
    <property type="term" value="P:cell wall organization"/>
    <property type="evidence" value="ECO:0007669"/>
    <property type="project" value="UniProtKB-KW"/>
</dbReference>
<feature type="binding site" evidence="8">
    <location>
        <position position="271"/>
    </location>
    <ligand>
        <name>substrate</name>
    </ligand>
</feature>
<keyword evidence="4" id="KW-0133">Cell shape</keyword>